<dbReference type="Proteomes" id="UP000664169">
    <property type="component" value="Unassembled WGS sequence"/>
</dbReference>
<dbReference type="SUPFAM" id="SSF81383">
    <property type="entry name" value="F-box domain"/>
    <property type="match status" value="1"/>
</dbReference>
<dbReference type="Gene3D" id="3.80.10.10">
    <property type="entry name" value="Ribonuclease Inhibitor"/>
    <property type="match status" value="1"/>
</dbReference>
<accession>A0A8H3IB72</accession>
<evidence type="ECO:0000313" key="2">
    <source>
        <dbReference type="Proteomes" id="UP000664169"/>
    </source>
</evidence>
<evidence type="ECO:0000313" key="1">
    <source>
        <dbReference type="EMBL" id="CAF9914305.1"/>
    </source>
</evidence>
<comment type="caution">
    <text evidence="1">The sequence shown here is derived from an EMBL/GenBank/DDBJ whole genome shotgun (WGS) entry which is preliminary data.</text>
</comment>
<gene>
    <name evidence="1" type="ORF">GOMPHAMPRED_008126</name>
</gene>
<keyword evidence="2" id="KW-1185">Reference proteome</keyword>
<evidence type="ECO:0008006" key="3">
    <source>
        <dbReference type="Google" id="ProtNLM"/>
    </source>
</evidence>
<dbReference type="OrthoDB" id="2522477at2759"/>
<name>A0A8H3IB72_9LECA</name>
<dbReference type="InterPro" id="IPR036047">
    <property type="entry name" value="F-box-like_dom_sf"/>
</dbReference>
<dbReference type="EMBL" id="CAJPDQ010000009">
    <property type="protein sequence ID" value="CAF9914305.1"/>
    <property type="molecule type" value="Genomic_DNA"/>
</dbReference>
<dbReference type="AlphaFoldDB" id="A0A8H3IB72"/>
<reference evidence="1" key="1">
    <citation type="submission" date="2021-03" db="EMBL/GenBank/DDBJ databases">
        <authorList>
            <person name="Tagirdzhanova G."/>
        </authorList>
    </citation>
    <scope>NUCLEOTIDE SEQUENCE</scope>
</reference>
<proteinExistence type="predicted"/>
<organism evidence="1 2">
    <name type="scientific">Gomphillus americanus</name>
    <dbReference type="NCBI Taxonomy" id="1940652"/>
    <lineage>
        <taxon>Eukaryota</taxon>
        <taxon>Fungi</taxon>
        <taxon>Dikarya</taxon>
        <taxon>Ascomycota</taxon>
        <taxon>Pezizomycotina</taxon>
        <taxon>Lecanoromycetes</taxon>
        <taxon>OSLEUM clade</taxon>
        <taxon>Ostropomycetidae</taxon>
        <taxon>Ostropales</taxon>
        <taxon>Graphidaceae</taxon>
        <taxon>Gomphilloideae</taxon>
        <taxon>Gomphillus</taxon>
    </lineage>
</organism>
<protein>
    <recommendedName>
        <fullName evidence="3">F-box domain-containing protein</fullName>
    </recommendedName>
</protein>
<dbReference type="SUPFAM" id="SSF52047">
    <property type="entry name" value="RNI-like"/>
    <property type="match status" value="1"/>
</dbReference>
<sequence>MSIEEIASNGISVPRSTDRLDVLPDTLLLRLFEVLGNISKRDLCSVSRLNKRYHQLGDAVLYKSLLLETPEFHLTFSESLGRRPRRGSAIYEVKLSYPSSELSQLALEAPLRKHYDPSHSLSRMTNLEKLDISLPDVLLHGIGNLFNGPFDLACLKTCSLFYQCRNDEYWDLRENIHIFTLPTLEFLKIRRAKMDERGFHFLERPTPTNLKKLHLIECDINDDSLGDLLEIPIAMEEFVMTQTDEPEPELIESSDIFSDYMIALQNQAHALKTVTIDSPSLSGRKALRLRKFEKLTKLRMNWDHQLLGKSSKKPRLYSVGIPPSLETLEFFNELGTDDEVTDLLINLIESKTTLAQSWKVLVVPESKEIVLKQIKNACQEQDIQLDVIGALDIDIE</sequence>
<dbReference type="InterPro" id="IPR032675">
    <property type="entry name" value="LRR_dom_sf"/>
</dbReference>